<dbReference type="InterPro" id="IPR037284">
    <property type="entry name" value="SUF_FeS_clus_asmbl_SufBD_sf"/>
</dbReference>
<dbReference type="PANTHER" id="PTHR30508:SF1">
    <property type="entry name" value="UPF0051 PROTEIN ABCI8, CHLOROPLASTIC-RELATED"/>
    <property type="match status" value="1"/>
</dbReference>
<dbReference type="Pfam" id="PF01458">
    <property type="entry name" value="SUFBD_core"/>
    <property type="match status" value="1"/>
</dbReference>
<dbReference type="PANTHER" id="PTHR30508">
    <property type="entry name" value="FES CLUSTER ASSEMBLY PROTEIN SUF"/>
    <property type="match status" value="1"/>
</dbReference>
<evidence type="ECO:0000313" key="4">
    <source>
        <dbReference type="EMBL" id="SLM19177.1"/>
    </source>
</evidence>
<accession>A0A3P3XSD3</accession>
<dbReference type="GO" id="GO:0016226">
    <property type="term" value="P:iron-sulfur cluster assembly"/>
    <property type="evidence" value="ECO:0007669"/>
    <property type="project" value="InterPro"/>
</dbReference>
<organism evidence="4">
    <name type="scientific">uncultured spirochete</name>
    <dbReference type="NCBI Taxonomy" id="156406"/>
    <lineage>
        <taxon>Bacteria</taxon>
        <taxon>Pseudomonadati</taxon>
        <taxon>Spirochaetota</taxon>
        <taxon>Spirochaetia</taxon>
        <taxon>Spirochaetales</taxon>
        <taxon>environmental samples</taxon>
    </lineage>
</organism>
<comment type="similarity">
    <text evidence="1">Belongs to the iron-sulfur cluster assembly SufBD family.</text>
</comment>
<dbReference type="NCBIfam" id="TIGR01980">
    <property type="entry name" value="sufB"/>
    <property type="match status" value="1"/>
</dbReference>
<dbReference type="InterPro" id="IPR045595">
    <property type="entry name" value="SufBD_N"/>
</dbReference>
<evidence type="ECO:0000259" key="2">
    <source>
        <dbReference type="Pfam" id="PF01458"/>
    </source>
</evidence>
<dbReference type="EMBL" id="FWDO01000005">
    <property type="protein sequence ID" value="SLM19177.1"/>
    <property type="molecule type" value="Genomic_DNA"/>
</dbReference>
<proteinExistence type="inferred from homology"/>
<dbReference type="InterPro" id="IPR055346">
    <property type="entry name" value="Fe-S_cluster_assembly_SufBD"/>
</dbReference>
<protein>
    <submittedName>
        <fullName evidence="4">Component of SufBCD complex</fullName>
    </submittedName>
</protein>
<reference evidence="4" key="1">
    <citation type="submission" date="2017-02" db="EMBL/GenBank/DDBJ databases">
        <authorList>
            <person name="Regsiter A."/>
            <person name="William W."/>
        </authorList>
    </citation>
    <scope>NUCLEOTIDE SEQUENCE</scope>
    <source>
        <strain evidence="4">BdmA 4</strain>
    </source>
</reference>
<sequence>MRTDAAVQREEIRNIGEGYAERFGFTMPEHSIFNTGVGLTEETVRAISAAKDEPEWMLKFRLRAFHIFQNMPMPTWGADLSKLDFDRMTYYSRPTETAQDSWDALPDDIKKTYERLGVPESERKFLAGVGAQYDSEMVYHNIREDLKKKGILFTDIETAVREHSDIVKRFFGTVVPPDDNKFAALNSAVWSGGSFVYVPPNVHVEIPLQAYFRINSQAFGQFERTLIIADEGSFVHYIEGCTAPVFSKDSLHTGVIEIIALPHSRIRYSTVQNWPNNMYNLVTQRAFAYDHAVMEWVDGNIGSKVTMKYPAIFLMGPGARGEVLSIAFAGKGQEQDAGAKIFHFAPNTSSVITSKSISKDGGIASYRGFVKVEAGLSDIKSKVECDALILDPHSRSNTYPVMDIRSEHVAMEHEAKVSKIGEEQLFYLMSRGLTEEEAAIMIVNGFIDPLVKELPMEYAVELNRLIELEMEGSVG</sequence>
<gene>
    <name evidence="4" type="primary">sufB</name>
    <name evidence="4" type="ORF">SPIRO4BDMA_50692</name>
</gene>
<dbReference type="InterPro" id="IPR000825">
    <property type="entry name" value="SUF_FeS_clus_asmbl_SufBD_core"/>
</dbReference>
<dbReference type="Pfam" id="PF19295">
    <property type="entry name" value="SufBD_N"/>
    <property type="match status" value="1"/>
</dbReference>
<feature type="domain" description="SUF system FeS cluster assembly SufBD core" evidence="2">
    <location>
        <begin position="212"/>
        <end position="446"/>
    </location>
</feature>
<dbReference type="InterPro" id="IPR010231">
    <property type="entry name" value="SUF_FeS_clus_asmbl_SufB"/>
</dbReference>
<dbReference type="SUPFAM" id="SSF101960">
    <property type="entry name" value="Stabilizer of iron transporter SufD"/>
    <property type="match status" value="1"/>
</dbReference>
<evidence type="ECO:0000259" key="3">
    <source>
        <dbReference type="Pfam" id="PF19295"/>
    </source>
</evidence>
<feature type="domain" description="SUF system FeS cluster assembly SufBD N-terminal" evidence="3">
    <location>
        <begin position="146"/>
        <end position="209"/>
    </location>
</feature>
<name>A0A3P3XSD3_9SPIR</name>
<evidence type="ECO:0000256" key="1">
    <source>
        <dbReference type="ARBA" id="ARBA00043967"/>
    </source>
</evidence>
<dbReference type="AlphaFoldDB" id="A0A3P3XSD3"/>